<accession>A0AA86JMA4</accession>
<dbReference type="RefSeq" id="WP_210889457.1">
    <property type="nucleotide sequence ID" value="NZ_CAKJVE010000001.1"/>
</dbReference>
<gene>
    <name evidence="1" type="ORF">CNEO_10334</name>
</gene>
<protein>
    <submittedName>
        <fullName evidence="1">Uncharacterized protein</fullName>
    </submittedName>
</protein>
<reference evidence="1" key="1">
    <citation type="submission" date="2021-10" db="EMBL/GenBank/DDBJ databases">
        <authorList>
            <person name="Mesa V."/>
        </authorList>
    </citation>
    <scope>NUCLEOTIDE SEQUENCE</scope>
    <source>
        <strain evidence="1">CC3_PB</strain>
    </source>
</reference>
<comment type="caution">
    <text evidence="1">The sequence shown here is derived from an EMBL/GenBank/DDBJ whole genome shotgun (WGS) entry which is preliminary data.</text>
</comment>
<proteinExistence type="predicted"/>
<dbReference type="AlphaFoldDB" id="A0AA86JMA4"/>
<evidence type="ECO:0000313" key="1">
    <source>
        <dbReference type="EMBL" id="CAG9701863.1"/>
    </source>
</evidence>
<evidence type="ECO:0000313" key="2">
    <source>
        <dbReference type="Proteomes" id="UP000789738"/>
    </source>
</evidence>
<sequence length="175" mass="20780">MFINSILVCISNLLRKSDSYININIAIPKETVLRTQLMCKYISEEENCNFDLNTFIMLLYLDFVRESIEHYNPQKVLKQLTFDYVNNKSLLISNGRDSYQVNNNISYSNYSIEFDIEEAEKGQLILNELFELFHLKIPFNKLIEQIWISFIYKYKTGDNRKAFSYLRNILKANLN</sequence>
<name>A0AA86JMA4_9CLOT</name>
<organism evidence="1 2">
    <name type="scientific">Clostridium neonatale</name>
    <dbReference type="NCBI Taxonomy" id="137838"/>
    <lineage>
        <taxon>Bacteria</taxon>
        <taxon>Bacillati</taxon>
        <taxon>Bacillota</taxon>
        <taxon>Clostridia</taxon>
        <taxon>Eubacteriales</taxon>
        <taxon>Clostridiaceae</taxon>
        <taxon>Clostridium</taxon>
    </lineage>
</organism>
<dbReference type="EMBL" id="CAKJVE010000001">
    <property type="protein sequence ID" value="CAG9701863.1"/>
    <property type="molecule type" value="Genomic_DNA"/>
</dbReference>
<dbReference type="Proteomes" id="UP000789738">
    <property type="component" value="Unassembled WGS sequence"/>
</dbReference>